<evidence type="ECO:0000256" key="5">
    <source>
        <dbReference type="ARBA" id="ARBA00022475"/>
    </source>
</evidence>
<evidence type="ECO:0000256" key="7">
    <source>
        <dbReference type="ARBA" id="ARBA00022949"/>
    </source>
</evidence>
<evidence type="ECO:0000256" key="2">
    <source>
        <dbReference type="ARBA" id="ARBA00004651"/>
    </source>
</evidence>
<dbReference type="Proteomes" id="UP000287033">
    <property type="component" value="Unassembled WGS sequence"/>
</dbReference>
<dbReference type="GO" id="GO:0005886">
    <property type="term" value="C:plasma membrane"/>
    <property type="evidence" value="ECO:0007669"/>
    <property type="project" value="UniProtKB-SubCell"/>
</dbReference>
<comment type="similarity">
    <text evidence="3">Belongs to the claudin family.</text>
</comment>
<sequence>MASAGFQVVGFVAGLVGWFMACVAMAIPQWKICNLGGSTILTVEEGWVGIWMSCINDSGGLLSCDVYDSLLALPSDLQAARALMCLAVALGIFAAVVSCGGLKCTKFARAEERLKASLTITGGILFIVAGICVLIPVSWTAANIVADFYNPLVPMSMKTDLGDALFLGWGSAFVLVLGGSILCCSCPAASEHSEGYVRNCTHYQLTAPANR</sequence>
<keyword evidence="8 10" id="KW-1133">Transmembrane helix</keyword>
<keyword evidence="7" id="KW-0965">Cell junction</keyword>
<keyword evidence="9 10" id="KW-0472">Membrane</keyword>
<evidence type="ECO:0000256" key="6">
    <source>
        <dbReference type="ARBA" id="ARBA00022692"/>
    </source>
</evidence>
<dbReference type="PRINTS" id="PR01077">
    <property type="entry name" value="CLAUDIN"/>
</dbReference>
<feature type="transmembrane region" description="Helical" evidence="10">
    <location>
        <begin position="79"/>
        <end position="102"/>
    </location>
</feature>
<keyword evidence="12" id="KW-1185">Reference proteome</keyword>
<dbReference type="FunFam" id="1.20.140.150:FF:000001">
    <property type="entry name" value="Claudin"/>
    <property type="match status" value="1"/>
</dbReference>
<evidence type="ECO:0000313" key="12">
    <source>
        <dbReference type="Proteomes" id="UP000287033"/>
    </source>
</evidence>
<keyword evidence="5" id="KW-1003">Cell membrane</keyword>
<evidence type="ECO:0000256" key="10">
    <source>
        <dbReference type="SAM" id="Phobius"/>
    </source>
</evidence>
<comment type="caution">
    <text evidence="11">The sequence shown here is derived from an EMBL/GenBank/DDBJ whole genome shotgun (WGS) entry which is preliminary data.</text>
</comment>
<evidence type="ECO:0000256" key="8">
    <source>
        <dbReference type="ARBA" id="ARBA00022989"/>
    </source>
</evidence>
<feature type="transmembrane region" description="Helical" evidence="10">
    <location>
        <begin position="123"/>
        <end position="146"/>
    </location>
</feature>
<gene>
    <name evidence="11" type="ORF">chiPu_0001260</name>
</gene>
<dbReference type="Pfam" id="PF00822">
    <property type="entry name" value="PMP22_Claudin"/>
    <property type="match status" value="1"/>
</dbReference>
<evidence type="ECO:0008006" key="13">
    <source>
        <dbReference type="Google" id="ProtNLM"/>
    </source>
</evidence>
<name>A0A401RXP6_CHIPU</name>
<dbReference type="InterPro" id="IPR006187">
    <property type="entry name" value="Claudin"/>
</dbReference>
<evidence type="ECO:0000256" key="3">
    <source>
        <dbReference type="ARBA" id="ARBA00008295"/>
    </source>
</evidence>
<organism evidence="11 12">
    <name type="scientific">Chiloscyllium punctatum</name>
    <name type="common">Brownbanded bambooshark</name>
    <name type="synonym">Hemiscyllium punctatum</name>
    <dbReference type="NCBI Taxonomy" id="137246"/>
    <lineage>
        <taxon>Eukaryota</taxon>
        <taxon>Metazoa</taxon>
        <taxon>Chordata</taxon>
        <taxon>Craniata</taxon>
        <taxon>Vertebrata</taxon>
        <taxon>Chondrichthyes</taxon>
        <taxon>Elasmobranchii</taxon>
        <taxon>Galeomorphii</taxon>
        <taxon>Galeoidea</taxon>
        <taxon>Orectolobiformes</taxon>
        <taxon>Hemiscylliidae</taxon>
        <taxon>Chiloscyllium</taxon>
    </lineage>
</organism>
<dbReference type="OMA" id="CPHIESG"/>
<evidence type="ECO:0000313" key="11">
    <source>
        <dbReference type="EMBL" id="GCC22869.1"/>
    </source>
</evidence>
<comment type="subcellular location">
    <subcellularLocation>
        <location evidence="1">Cell junction</location>
        <location evidence="1">Tight junction</location>
    </subcellularLocation>
    <subcellularLocation>
        <location evidence="2">Cell membrane</location>
        <topology evidence="2">Multi-pass membrane protein</topology>
    </subcellularLocation>
</comment>
<dbReference type="Gene3D" id="1.20.140.150">
    <property type="match status" value="1"/>
</dbReference>
<proteinExistence type="inferred from homology"/>
<dbReference type="GO" id="GO:0005923">
    <property type="term" value="C:bicellular tight junction"/>
    <property type="evidence" value="ECO:0007669"/>
    <property type="project" value="UniProtKB-SubCell"/>
</dbReference>
<dbReference type="AlphaFoldDB" id="A0A401RXP6"/>
<dbReference type="GO" id="GO:0005198">
    <property type="term" value="F:structural molecule activity"/>
    <property type="evidence" value="ECO:0007669"/>
    <property type="project" value="InterPro"/>
</dbReference>
<feature type="transmembrane region" description="Helical" evidence="10">
    <location>
        <begin position="166"/>
        <end position="189"/>
    </location>
</feature>
<reference evidence="11 12" key="1">
    <citation type="journal article" date="2018" name="Nat. Ecol. Evol.">
        <title>Shark genomes provide insights into elasmobranch evolution and the origin of vertebrates.</title>
        <authorList>
            <person name="Hara Y"/>
            <person name="Yamaguchi K"/>
            <person name="Onimaru K"/>
            <person name="Kadota M"/>
            <person name="Koyanagi M"/>
            <person name="Keeley SD"/>
            <person name="Tatsumi K"/>
            <person name="Tanaka K"/>
            <person name="Motone F"/>
            <person name="Kageyama Y"/>
            <person name="Nozu R"/>
            <person name="Adachi N"/>
            <person name="Nishimura O"/>
            <person name="Nakagawa R"/>
            <person name="Tanegashima C"/>
            <person name="Kiyatake I"/>
            <person name="Matsumoto R"/>
            <person name="Murakumo K"/>
            <person name="Nishida K"/>
            <person name="Terakita A"/>
            <person name="Kuratani S"/>
            <person name="Sato K"/>
            <person name="Hyodo S Kuraku.S."/>
        </authorList>
    </citation>
    <scope>NUCLEOTIDE SEQUENCE [LARGE SCALE GENOMIC DNA]</scope>
</reference>
<evidence type="ECO:0000256" key="1">
    <source>
        <dbReference type="ARBA" id="ARBA00004435"/>
    </source>
</evidence>
<evidence type="ECO:0000256" key="9">
    <source>
        <dbReference type="ARBA" id="ARBA00023136"/>
    </source>
</evidence>
<evidence type="ECO:0000256" key="4">
    <source>
        <dbReference type="ARBA" id="ARBA00022427"/>
    </source>
</evidence>
<keyword evidence="4" id="KW-0796">Tight junction</keyword>
<dbReference type="EMBL" id="BEZZ01000018">
    <property type="protein sequence ID" value="GCC22869.1"/>
    <property type="molecule type" value="Genomic_DNA"/>
</dbReference>
<accession>A0A401RXP6</accession>
<keyword evidence="6 10" id="KW-0812">Transmembrane</keyword>
<dbReference type="InterPro" id="IPR004031">
    <property type="entry name" value="PMP22/EMP/MP20/Claudin"/>
</dbReference>
<dbReference type="PANTHER" id="PTHR12002">
    <property type="entry name" value="CLAUDIN"/>
    <property type="match status" value="1"/>
</dbReference>
<dbReference type="OrthoDB" id="9929210at2759"/>
<protein>
    <recommendedName>
        <fullName evidence="13">Claudin</fullName>
    </recommendedName>
</protein>
<dbReference type="STRING" id="137246.A0A401RXP6"/>